<dbReference type="EMBL" id="DS028094">
    <property type="protein sequence ID" value="KMP02966.1"/>
    <property type="molecule type" value="Genomic_DNA"/>
</dbReference>
<evidence type="ECO:0000313" key="2">
    <source>
        <dbReference type="EMBL" id="KMP02966.1"/>
    </source>
</evidence>
<gene>
    <name evidence="2" type="ORF">CIRG_02658</name>
</gene>
<feature type="region of interest" description="Disordered" evidence="1">
    <location>
        <begin position="139"/>
        <end position="163"/>
    </location>
</feature>
<proteinExistence type="predicted"/>
<evidence type="ECO:0000313" key="3">
    <source>
        <dbReference type="Proteomes" id="UP000054565"/>
    </source>
</evidence>
<evidence type="ECO:0000256" key="1">
    <source>
        <dbReference type="SAM" id="MobiDB-lite"/>
    </source>
</evidence>
<dbReference type="Proteomes" id="UP000054565">
    <property type="component" value="Unassembled WGS sequence"/>
</dbReference>
<organism evidence="2 3">
    <name type="scientific">Coccidioides immitis RMSCC 2394</name>
    <dbReference type="NCBI Taxonomy" id="404692"/>
    <lineage>
        <taxon>Eukaryota</taxon>
        <taxon>Fungi</taxon>
        <taxon>Dikarya</taxon>
        <taxon>Ascomycota</taxon>
        <taxon>Pezizomycotina</taxon>
        <taxon>Eurotiomycetes</taxon>
        <taxon>Eurotiomycetidae</taxon>
        <taxon>Onygenales</taxon>
        <taxon>Onygenaceae</taxon>
        <taxon>Coccidioides</taxon>
    </lineage>
</organism>
<reference evidence="3" key="1">
    <citation type="journal article" date="2010" name="Genome Res.">
        <title>Population genomic sequencing of Coccidioides fungi reveals recent hybridization and transposon control.</title>
        <authorList>
            <person name="Neafsey D.E."/>
            <person name="Barker B.M."/>
            <person name="Sharpton T.J."/>
            <person name="Stajich J.E."/>
            <person name="Park D.J."/>
            <person name="Whiston E."/>
            <person name="Hung C.-Y."/>
            <person name="McMahan C."/>
            <person name="White J."/>
            <person name="Sykes S."/>
            <person name="Heiman D."/>
            <person name="Young S."/>
            <person name="Zeng Q."/>
            <person name="Abouelleil A."/>
            <person name="Aftuck L."/>
            <person name="Bessette D."/>
            <person name="Brown A."/>
            <person name="FitzGerald M."/>
            <person name="Lui A."/>
            <person name="Macdonald J.P."/>
            <person name="Priest M."/>
            <person name="Orbach M.J."/>
            <person name="Galgiani J.N."/>
            <person name="Kirkland T.N."/>
            <person name="Cole G.T."/>
            <person name="Birren B.W."/>
            <person name="Henn M.R."/>
            <person name="Taylor J.W."/>
            <person name="Rounsley S.D."/>
        </authorList>
    </citation>
    <scope>NUCLEOTIDE SEQUENCE [LARGE SCALE GENOMIC DNA]</scope>
    <source>
        <strain evidence="3">RMSCC 2394</strain>
    </source>
</reference>
<protein>
    <submittedName>
        <fullName evidence="2">Uncharacterized protein</fullName>
    </submittedName>
</protein>
<dbReference type="AlphaFoldDB" id="A0A0J6Y2U6"/>
<accession>A0A0J6Y2U6</accession>
<name>A0A0J6Y2U6_COCIT</name>
<sequence>MRLLVHRSFPVCVSIVTISWTNSGNSWIRRLHSADPFGLEDKFGLRCAGSVGQVNRDCRKGIEGQLQLSSFDARLSDFIHILIVFDHSSGVPAQTGNIYISLKSPDRTFVRVFEEVQISNSRVARRVLDYLEEGDASEGSLSERRRGGVGHAEQRSSNLEDDPNMEFDMYSLLCRSQKFAAFGRTGGKTGEHNGPDLGMNFSQPGQWHDSARVLIVIGRYGQMKWPIGFDRLRKSEFSKPRSTLLCITMRLIMSLNVSVGRRGQSSPEHLHGTLFACTEDFDVFQG</sequence>